<dbReference type="InterPro" id="IPR029021">
    <property type="entry name" value="Prot-tyrosine_phosphatase-like"/>
</dbReference>
<protein>
    <recommendedName>
        <fullName evidence="2">protein-tyrosine-phosphatase</fullName>
        <ecNumber evidence="2">3.1.3.48</ecNumber>
    </recommendedName>
</protein>
<evidence type="ECO:0000256" key="3">
    <source>
        <dbReference type="ARBA" id="ARBA00022801"/>
    </source>
</evidence>
<feature type="compositionally biased region" description="Polar residues" evidence="5">
    <location>
        <begin position="126"/>
        <end position="151"/>
    </location>
</feature>
<proteinExistence type="inferred from homology"/>
<feature type="region of interest" description="Disordered" evidence="5">
    <location>
        <begin position="608"/>
        <end position="629"/>
    </location>
</feature>
<evidence type="ECO:0000256" key="4">
    <source>
        <dbReference type="ARBA" id="ARBA00022912"/>
    </source>
</evidence>
<dbReference type="EC" id="3.1.3.48" evidence="2"/>
<dbReference type="STRING" id="105984.A0A427YAU6"/>
<dbReference type="RefSeq" id="XP_028480404.1">
    <property type="nucleotide sequence ID" value="XM_028616547.1"/>
</dbReference>
<evidence type="ECO:0000259" key="6">
    <source>
        <dbReference type="PROSITE" id="PS50056"/>
    </source>
</evidence>
<dbReference type="GO" id="GO:0017017">
    <property type="term" value="F:MAP kinase tyrosine/serine/threonine phosphatase activity"/>
    <property type="evidence" value="ECO:0007669"/>
    <property type="project" value="TreeGrafter"/>
</dbReference>
<keyword evidence="8" id="KW-1185">Reference proteome</keyword>
<feature type="compositionally biased region" description="Low complexity" evidence="5">
    <location>
        <begin position="45"/>
        <end position="72"/>
    </location>
</feature>
<dbReference type="InterPro" id="IPR016130">
    <property type="entry name" value="Tyr_Pase_AS"/>
</dbReference>
<comment type="similarity">
    <text evidence="1">Belongs to the protein-tyrosine phosphatase family. Non-receptor class dual specificity subfamily.</text>
</comment>
<dbReference type="AlphaFoldDB" id="A0A427YAU6"/>
<feature type="domain" description="Tyrosine specific protein phosphatases" evidence="6">
    <location>
        <begin position="426"/>
        <end position="495"/>
    </location>
</feature>
<dbReference type="GO" id="GO:0033550">
    <property type="term" value="F:MAP kinase tyrosine phosphatase activity"/>
    <property type="evidence" value="ECO:0007669"/>
    <property type="project" value="TreeGrafter"/>
</dbReference>
<feature type="region of interest" description="Disordered" evidence="5">
    <location>
        <begin position="37"/>
        <end position="88"/>
    </location>
</feature>
<dbReference type="SMART" id="SM00195">
    <property type="entry name" value="DSPc"/>
    <property type="match status" value="1"/>
</dbReference>
<feature type="region of interest" description="Disordered" evidence="5">
    <location>
        <begin position="240"/>
        <end position="281"/>
    </location>
</feature>
<dbReference type="GO" id="GO:0008330">
    <property type="term" value="F:protein tyrosine/threonine phosphatase activity"/>
    <property type="evidence" value="ECO:0007669"/>
    <property type="project" value="TreeGrafter"/>
</dbReference>
<dbReference type="GO" id="GO:0043409">
    <property type="term" value="P:negative regulation of MAPK cascade"/>
    <property type="evidence" value="ECO:0007669"/>
    <property type="project" value="TreeGrafter"/>
</dbReference>
<dbReference type="EMBL" id="RSCE01000001">
    <property type="protein sequence ID" value="RSH88196.1"/>
    <property type="molecule type" value="Genomic_DNA"/>
</dbReference>
<evidence type="ECO:0000313" key="8">
    <source>
        <dbReference type="Proteomes" id="UP000279236"/>
    </source>
</evidence>
<dbReference type="GeneID" id="39585269"/>
<evidence type="ECO:0000256" key="5">
    <source>
        <dbReference type="SAM" id="MobiDB-lite"/>
    </source>
</evidence>
<dbReference type="PROSITE" id="PS00383">
    <property type="entry name" value="TYR_PHOSPHATASE_1"/>
    <property type="match status" value="1"/>
</dbReference>
<sequence>MHQSQSSPRLVVEQVDDEYASGLPTITPTLLGSFQQVKLAPGTPSPDASPLLHPSPLAPSSPRSLSRTSSPPSILPPVMSLKRSNPKGLSLSLSLGASSFHNTSLSATSSTTPTPTTAYSPRSPSMPGSASASETPSTSGLPKTPSLTTASLGRATYRTGRRPSVLSLITHQPTGGDAPVPPTPGGAPYPYGSMRSRGHARMRSAGTLSASSYTTEYDTRASQSAYPSLRTGFATIDERGSNGLASANPGMSPSTSLTSSSASNTDSIASTPSTSPPLPDEREHNMYAAAQEPYADGPRELLPGIWLGAEDSVWHFDVWARGASQVALVNVAQEIENPFDNPTADSWNWPTAAKGKAKVALTHHAAAAASAAVAGETGHATSQPAIEYAHLRWSHGEGGLADIPPSASLDQVLHGDAPSSVGDDQWRFWEAVRWIEVRRRAGIPIIIHCQCGVSRSATLAVAYVMTLAATGFMPELLGQLRTMQDAYDFVKDRSPWVGPNVSLVFQLVEFARNLSSLLSSRIATGGSPIDTEWPALVDIETEDAWAQRRREFGDGEASPRAAEEARALDEAMAMRVSARPHSPQHHRDGHPVPVVSVPMAGEQIIGSTLLEPTTTTTTTNQRPCEAPPP</sequence>
<feature type="compositionally biased region" description="Polar residues" evidence="5">
    <location>
        <begin position="206"/>
        <end position="224"/>
    </location>
</feature>
<gene>
    <name evidence="7" type="ORF">EHS24_000726</name>
</gene>
<dbReference type="Pfam" id="PF00782">
    <property type="entry name" value="DSPc"/>
    <property type="match status" value="1"/>
</dbReference>
<feature type="compositionally biased region" description="Low complexity" evidence="5">
    <location>
        <begin position="252"/>
        <end position="271"/>
    </location>
</feature>
<keyword evidence="3" id="KW-0378">Hydrolase</keyword>
<dbReference type="PROSITE" id="PS50056">
    <property type="entry name" value="TYR_PHOSPHATASE_2"/>
    <property type="match status" value="1"/>
</dbReference>
<dbReference type="Proteomes" id="UP000279236">
    <property type="component" value="Unassembled WGS sequence"/>
</dbReference>
<dbReference type="PANTHER" id="PTHR10159">
    <property type="entry name" value="DUAL SPECIFICITY PROTEIN PHOSPHATASE"/>
    <property type="match status" value="1"/>
</dbReference>
<organism evidence="7 8">
    <name type="scientific">Apiotrichum porosum</name>
    <dbReference type="NCBI Taxonomy" id="105984"/>
    <lineage>
        <taxon>Eukaryota</taxon>
        <taxon>Fungi</taxon>
        <taxon>Dikarya</taxon>
        <taxon>Basidiomycota</taxon>
        <taxon>Agaricomycotina</taxon>
        <taxon>Tremellomycetes</taxon>
        <taxon>Trichosporonales</taxon>
        <taxon>Trichosporonaceae</taxon>
        <taxon>Apiotrichum</taxon>
    </lineage>
</organism>
<reference evidence="7 8" key="1">
    <citation type="submission" date="2018-11" db="EMBL/GenBank/DDBJ databases">
        <title>Genome sequence of Apiotrichum porosum DSM 27194.</title>
        <authorList>
            <person name="Aliyu H."/>
            <person name="Gorte O."/>
            <person name="Ochsenreither K."/>
        </authorList>
    </citation>
    <scope>NUCLEOTIDE SEQUENCE [LARGE SCALE GENOMIC DNA]</scope>
    <source>
        <strain evidence="7 8">DSM 27194</strain>
    </source>
</reference>
<comment type="caution">
    <text evidence="7">The sequence shown here is derived from an EMBL/GenBank/DDBJ whole genome shotgun (WGS) entry which is preliminary data.</text>
</comment>
<dbReference type="SUPFAM" id="SSF52799">
    <property type="entry name" value="(Phosphotyrosine protein) phosphatases II"/>
    <property type="match status" value="1"/>
</dbReference>
<dbReference type="PANTHER" id="PTHR10159:SF519">
    <property type="entry name" value="DUAL SPECIFICITY PROTEIN PHOSPHATASE MPK3"/>
    <property type="match status" value="1"/>
</dbReference>
<keyword evidence="4" id="KW-0904">Protein phosphatase</keyword>
<dbReference type="InterPro" id="IPR000340">
    <property type="entry name" value="Dual-sp_phosphatase_cat-dom"/>
</dbReference>
<dbReference type="OrthoDB" id="2017893at2759"/>
<dbReference type="InterPro" id="IPR020422">
    <property type="entry name" value="TYR_PHOSPHATASE_DUAL_dom"/>
</dbReference>
<evidence type="ECO:0000256" key="2">
    <source>
        <dbReference type="ARBA" id="ARBA00013064"/>
    </source>
</evidence>
<evidence type="ECO:0000313" key="7">
    <source>
        <dbReference type="EMBL" id="RSH88196.1"/>
    </source>
</evidence>
<evidence type="ECO:0000256" key="1">
    <source>
        <dbReference type="ARBA" id="ARBA00008601"/>
    </source>
</evidence>
<dbReference type="Gene3D" id="3.90.190.10">
    <property type="entry name" value="Protein tyrosine phosphatase superfamily"/>
    <property type="match status" value="1"/>
</dbReference>
<dbReference type="InterPro" id="IPR000387">
    <property type="entry name" value="Tyr_Pase_dom"/>
</dbReference>
<dbReference type="GO" id="GO:0005737">
    <property type="term" value="C:cytoplasm"/>
    <property type="evidence" value="ECO:0007669"/>
    <property type="project" value="TreeGrafter"/>
</dbReference>
<feature type="compositionally biased region" description="Low complexity" evidence="5">
    <location>
        <begin position="102"/>
        <end position="125"/>
    </location>
</feature>
<feature type="region of interest" description="Disordered" evidence="5">
    <location>
        <begin position="102"/>
        <end position="224"/>
    </location>
</feature>
<name>A0A427YAU6_9TREE</name>
<accession>A0A427YAU6</accession>